<dbReference type="EMBL" id="JAMQPR010000001">
    <property type="protein sequence ID" value="MCW7505734.1"/>
    <property type="molecule type" value="Genomic_DNA"/>
</dbReference>
<organism evidence="1 2">
    <name type="scientific">Leptospira paudalimensis</name>
    <dbReference type="NCBI Taxonomy" id="2950024"/>
    <lineage>
        <taxon>Bacteria</taxon>
        <taxon>Pseudomonadati</taxon>
        <taxon>Spirochaetota</taxon>
        <taxon>Spirochaetia</taxon>
        <taxon>Leptospirales</taxon>
        <taxon>Leptospiraceae</taxon>
        <taxon>Leptospira</taxon>
    </lineage>
</organism>
<evidence type="ECO:0000313" key="1">
    <source>
        <dbReference type="EMBL" id="MCW7505734.1"/>
    </source>
</evidence>
<name>A0ABT3MBG9_9LEPT</name>
<keyword evidence="2" id="KW-1185">Reference proteome</keyword>
<evidence type="ECO:0000313" key="2">
    <source>
        <dbReference type="Proteomes" id="UP001208794"/>
    </source>
</evidence>
<dbReference type="InterPro" id="IPR025113">
    <property type="entry name" value="TRL-like"/>
</dbReference>
<accession>A0ABT3MBG9</accession>
<sequence>MLETGITASKEGFACSKSYLGLIAFGDASIEMAQRQGNIKEITSIELETYNFFGIYAKLCTVTRGN</sequence>
<gene>
    <name evidence="1" type="ORF">ND855_16510</name>
</gene>
<dbReference type="Proteomes" id="UP001208794">
    <property type="component" value="Unassembled WGS sequence"/>
</dbReference>
<reference evidence="1 2" key="1">
    <citation type="submission" date="2022-06" db="EMBL/GenBank/DDBJ databases">
        <title>Leptospira isolates from biofilms formed at urban environments.</title>
        <authorList>
            <person name="Ribeiro P.S."/>
            <person name="Sousa T."/>
            <person name="Carvalho N."/>
            <person name="Aburjaile F."/>
            <person name="Neves F."/>
            <person name="Oliveira D."/>
            <person name="Blanco L."/>
            <person name="Lima J."/>
            <person name="Costa F."/>
            <person name="Brenig B."/>
            <person name="Soares S."/>
            <person name="Ramos R."/>
            <person name="Goes-Neto A."/>
            <person name="Matiuzzi M."/>
            <person name="Azevedo V."/>
            <person name="Ristow P."/>
        </authorList>
    </citation>
    <scope>NUCLEOTIDE SEQUENCE [LARGE SCALE GENOMIC DNA]</scope>
    <source>
        <strain evidence="1 2">VSF14</strain>
    </source>
</reference>
<proteinExistence type="predicted"/>
<protein>
    <submittedName>
        <fullName evidence="1">TRL-like family protein</fullName>
    </submittedName>
</protein>
<comment type="caution">
    <text evidence="1">The sequence shown here is derived from an EMBL/GenBank/DDBJ whole genome shotgun (WGS) entry which is preliminary data.</text>
</comment>
<dbReference type="Pfam" id="PF13146">
    <property type="entry name" value="TRL"/>
    <property type="match status" value="1"/>
</dbReference>